<dbReference type="OrthoDB" id="1933281at2759"/>
<evidence type="ECO:0000313" key="2">
    <source>
        <dbReference type="EMBL" id="KIJ44105.1"/>
    </source>
</evidence>
<dbReference type="Pfam" id="PF08457">
    <property type="entry name" value="Sfi1"/>
    <property type="match status" value="1"/>
</dbReference>
<dbReference type="Proteomes" id="UP000054279">
    <property type="component" value="Unassembled WGS sequence"/>
</dbReference>
<proteinExistence type="predicted"/>
<organism evidence="2 3">
    <name type="scientific">Sphaerobolus stellatus (strain SS14)</name>
    <dbReference type="NCBI Taxonomy" id="990650"/>
    <lineage>
        <taxon>Eukaryota</taxon>
        <taxon>Fungi</taxon>
        <taxon>Dikarya</taxon>
        <taxon>Basidiomycota</taxon>
        <taxon>Agaricomycotina</taxon>
        <taxon>Agaricomycetes</taxon>
        <taxon>Phallomycetidae</taxon>
        <taxon>Geastrales</taxon>
        <taxon>Sphaerobolaceae</taxon>
        <taxon>Sphaerobolus</taxon>
    </lineage>
</organism>
<protein>
    <recommendedName>
        <fullName evidence="1">Sfi1 spindle body domain-containing protein</fullName>
    </recommendedName>
</protein>
<reference evidence="2 3" key="1">
    <citation type="submission" date="2014-06" db="EMBL/GenBank/DDBJ databases">
        <title>Evolutionary Origins and Diversification of the Mycorrhizal Mutualists.</title>
        <authorList>
            <consortium name="DOE Joint Genome Institute"/>
            <consortium name="Mycorrhizal Genomics Consortium"/>
            <person name="Kohler A."/>
            <person name="Kuo A."/>
            <person name="Nagy L.G."/>
            <person name="Floudas D."/>
            <person name="Copeland A."/>
            <person name="Barry K.W."/>
            <person name="Cichocki N."/>
            <person name="Veneault-Fourrey C."/>
            <person name="LaButti K."/>
            <person name="Lindquist E.A."/>
            <person name="Lipzen A."/>
            <person name="Lundell T."/>
            <person name="Morin E."/>
            <person name="Murat C."/>
            <person name="Riley R."/>
            <person name="Ohm R."/>
            <person name="Sun H."/>
            <person name="Tunlid A."/>
            <person name="Henrissat B."/>
            <person name="Grigoriev I.V."/>
            <person name="Hibbett D.S."/>
            <person name="Martin F."/>
        </authorList>
    </citation>
    <scope>NUCLEOTIDE SEQUENCE [LARGE SCALE GENOMIC DNA]</scope>
    <source>
        <strain evidence="2 3">SS14</strain>
    </source>
</reference>
<evidence type="ECO:0000313" key="3">
    <source>
        <dbReference type="Proteomes" id="UP000054279"/>
    </source>
</evidence>
<dbReference type="EMBL" id="KN837119">
    <property type="protein sequence ID" value="KIJ44105.1"/>
    <property type="molecule type" value="Genomic_DNA"/>
</dbReference>
<dbReference type="InterPro" id="IPR013665">
    <property type="entry name" value="Sfi1_dom"/>
</dbReference>
<dbReference type="AlphaFoldDB" id="A0A0C9VYL3"/>
<keyword evidence="3" id="KW-1185">Reference proteome</keyword>
<feature type="domain" description="Sfi1 spindle body" evidence="1">
    <location>
        <begin position="4"/>
        <end position="220"/>
    </location>
</feature>
<dbReference type="HOGENOM" id="CLU_1166484_0_0_1"/>
<evidence type="ECO:0000259" key="1">
    <source>
        <dbReference type="Pfam" id="PF08457"/>
    </source>
</evidence>
<name>A0A0C9VYL3_SPHS4</name>
<accession>A0A0C9VYL3</accession>
<sequence>MSDAERYISAKVAYRMLTTSFDTWLRNLDNHRRAEAFNKRRMLINSIKTWQKAQNKNRALEVREDKYTKRRDRLLLRAVIRVWIARERGQLLDRVRHARLMSDAFTVWRHRLKEQGASQNVAVNFADHSSRQLLASVFAVWSRRQQELRHSESMADQVYAANLLYNSLLSWRLKLREQLRLYRKGKTARTYFLERNAWDKWRLVLATKRRERKLAVLQKTQVKHHFDCTRVIIFLSII</sequence>
<gene>
    <name evidence="2" type="ORF">M422DRAFT_252597</name>
</gene>